<dbReference type="Gene3D" id="3.40.50.150">
    <property type="entry name" value="Vaccinia Virus protein VP39"/>
    <property type="match status" value="1"/>
</dbReference>
<dbReference type="AlphaFoldDB" id="A0A399CYR9"/>
<keyword evidence="2" id="KW-0808">Transferase</keyword>
<dbReference type="PANTHER" id="PTHR43861">
    <property type="entry name" value="TRANS-ACONITATE 2-METHYLTRANSFERASE-RELATED"/>
    <property type="match status" value="1"/>
</dbReference>
<protein>
    <submittedName>
        <fullName evidence="2">Class I SAM-dependent methyltransferase</fullName>
    </submittedName>
</protein>
<keyword evidence="3" id="KW-1185">Reference proteome</keyword>
<accession>A0A399CYR9</accession>
<gene>
    <name evidence="2" type="ORF">D1164_14795</name>
</gene>
<proteinExistence type="predicted"/>
<dbReference type="InterPro" id="IPR025714">
    <property type="entry name" value="Methyltranfer_dom"/>
</dbReference>
<evidence type="ECO:0000313" key="3">
    <source>
        <dbReference type="Proteomes" id="UP000266441"/>
    </source>
</evidence>
<dbReference type="PANTHER" id="PTHR43861:SF1">
    <property type="entry name" value="TRANS-ACONITATE 2-METHYLTRANSFERASE"/>
    <property type="match status" value="1"/>
</dbReference>
<dbReference type="OrthoDB" id="9811589at2"/>
<name>A0A399CYR9_9BACT</name>
<dbReference type="GO" id="GO:0008168">
    <property type="term" value="F:methyltransferase activity"/>
    <property type="evidence" value="ECO:0007669"/>
    <property type="project" value="UniProtKB-KW"/>
</dbReference>
<dbReference type="EMBL" id="QWET01000011">
    <property type="protein sequence ID" value="RIH64356.1"/>
    <property type="molecule type" value="Genomic_DNA"/>
</dbReference>
<dbReference type="InterPro" id="IPR029063">
    <property type="entry name" value="SAM-dependent_MTases_sf"/>
</dbReference>
<reference evidence="2 3" key="1">
    <citation type="journal article" date="2015" name="Int. J. Syst. Evol. Microbiol.">
        <title>Mariniphaga sediminis sp. nov., isolated from coastal sediment.</title>
        <authorList>
            <person name="Wang F.Q."/>
            <person name="Shen Q.Y."/>
            <person name="Chen G.J."/>
            <person name="Du Z.J."/>
        </authorList>
    </citation>
    <scope>NUCLEOTIDE SEQUENCE [LARGE SCALE GENOMIC DNA]</scope>
    <source>
        <strain evidence="2 3">SY21</strain>
    </source>
</reference>
<dbReference type="SUPFAM" id="SSF53335">
    <property type="entry name" value="S-adenosyl-L-methionine-dependent methyltransferases"/>
    <property type="match status" value="1"/>
</dbReference>
<evidence type="ECO:0000259" key="1">
    <source>
        <dbReference type="Pfam" id="PF13847"/>
    </source>
</evidence>
<dbReference type="Pfam" id="PF13847">
    <property type="entry name" value="Methyltransf_31"/>
    <property type="match status" value="1"/>
</dbReference>
<keyword evidence="2" id="KW-0489">Methyltransferase</keyword>
<evidence type="ECO:0000313" key="2">
    <source>
        <dbReference type="EMBL" id="RIH64356.1"/>
    </source>
</evidence>
<dbReference type="Proteomes" id="UP000266441">
    <property type="component" value="Unassembled WGS sequence"/>
</dbReference>
<organism evidence="2 3">
    <name type="scientific">Mariniphaga sediminis</name>
    <dbReference type="NCBI Taxonomy" id="1628158"/>
    <lineage>
        <taxon>Bacteria</taxon>
        <taxon>Pseudomonadati</taxon>
        <taxon>Bacteroidota</taxon>
        <taxon>Bacteroidia</taxon>
        <taxon>Marinilabiliales</taxon>
        <taxon>Prolixibacteraceae</taxon>
        <taxon>Mariniphaga</taxon>
    </lineage>
</organism>
<sequence length="220" mass="25088">MAENGNFDSMKKTSRQHKAEKFWDRVSGSYDREEKKDEKIYLQLIEKLKGHLESNNIVLDFGCGTGLFSTEIAKFVKSVHGIDISSKMIEKAKSKAETGGIHNVEYFQATIFDERLKPGTYDVILAFYILHLTEDTQIVMRRMKELLKPGGLILSVTPCMGEKPFLSLLFSAFSKVGIVPGIKSFKHFDLEQLLKDANFQLLQNELLKMTSNQHYMVAKK</sequence>
<dbReference type="CDD" id="cd02440">
    <property type="entry name" value="AdoMet_MTases"/>
    <property type="match status" value="1"/>
</dbReference>
<comment type="caution">
    <text evidence="2">The sequence shown here is derived from an EMBL/GenBank/DDBJ whole genome shotgun (WGS) entry which is preliminary data.</text>
</comment>
<feature type="domain" description="Methyltransferase" evidence="1">
    <location>
        <begin position="53"/>
        <end position="162"/>
    </location>
</feature>
<dbReference type="GO" id="GO:0032259">
    <property type="term" value="P:methylation"/>
    <property type="evidence" value="ECO:0007669"/>
    <property type="project" value="UniProtKB-KW"/>
</dbReference>